<dbReference type="EMBL" id="PDND01000050">
    <property type="protein sequence ID" value="PGH33951.1"/>
    <property type="molecule type" value="Genomic_DNA"/>
</dbReference>
<dbReference type="VEuPathDB" id="FungiDB:EMCG_05258"/>
<gene>
    <name evidence="1" type="ORF">GX50_03188</name>
</gene>
<protein>
    <submittedName>
        <fullName evidence="1">Uncharacterized protein</fullName>
    </submittedName>
</protein>
<keyword evidence="2" id="KW-1185">Reference proteome</keyword>
<name>A0A2B7ZKR9_9EURO</name>
<evidence type="ECO:0000313" key="2">
    <source>
        <dbReference type="Proteomes" id="UP000226031"/>
    </source>
</evidence>
<organism evidence="1 2">
    <name type="scientific">[Emmonsia] crescens</name>
    <dbReference type="NCBI Taxonomy" id="73230"/>
    <lineage>
        <taxon>Eukaryota</taxon>
        <taxon>Fungi</taxon>
        <taxon>Dikarya</taxon>
        <taxon>Ascomycota</taxon>
        <taxon>Pezizomycotina</taxon>
        <taxon>Eurotiomycetes</taxon>
        <taxon>Eurotiomycetidae</taxon>
        <taxon>Onygenales</taxon>
        <taxon>Ajellomycetaceae</taxon>
        <taxon>Emergomyces</taxon>
    </lineage>
</organism>
<dbReference type="AlphaFoldDB" id="A0A2B7ZKR9"/>
<reference evidence="1 2" key="1">
    <citation type="submission" date="2017-10" db="EMBL/GenBank/DDBJ databases">
        <title>Comparative genomics in systemic dimorphic fungi from Ajellomycetaceae.</title>
        <authorList>
            <person name="Munoz J.F."/>
            <person name="Mcewen J.G."/>
            <person name="Clay O.K."/>
            <person name="Cuomo C.A."/>
        </authorList>
    </citation>
    <scope>NUCLEOTIDE SEQUENCE [LARGE SCALE GENOMIC DNA]</scope>
    <source>
        <strain evidence="1 2">UAMH4076</strain>
    </source>
</reference>
<sequence length="91" mass="9828">MNRGASGFGAKFTSKSDIVIGYKQPYRDDGIKPSENTSFVVIDIRIKQGAIFVHELENNDSVGRSGEIACSHNYLEQVAASNGSSLVHLIA</sequence>
<accession>A0A2B7ZKR9</accession>
<dbReference type="Proteomes" id="UP000226031">
    <property type="component" value="Unassembled WGS sequence"/>
</dbReference>
<comment type="caution">
    <text evidence="1">The sequence shown here is derived from an EMBL/GenBank/DDBJ whole genome shotgun (WGS) entry which is preliminary data.</text>
</comment>
<proteinExistence type="predicted"/>
<evidence type="ECO:0000313" key="1">
    <source>
        <dbReference type="EMBL" id="PGH33951.1"/>
    </source>
</evidence>